<dbReference type="PROSITE" id="PS00134">
    <property type="entry name" value="TRYPSIN_HIS"/>
    <property type="match status" value="1"/>
</dbReference>
<dbReference type="InterPro" id="IPR001254">
    <property type="entry name" value="Trypsin_dom"/>
</dbReference>
<dbReference type="PANTHER" id="PTHR24252">
    <property type="entry name" value="ACROSIN-RELATED"/>
    <property type="match status" value="1"/>
</dbReference>
<dbReference type="Gene3D" id="2.40.10.10">
    <property type="entry name" value="Trypsin-like serine proteases"/>
    <property type="match status" value="2"/>
</dbReference>
<dbReference type="RefSeq" id="XP_037866502.1">
    <property type="nucleotide sequence ID" value="XM_038010574.1"/>
</dbReference>
<dbReference type="InterPro" id="IPR043504">
    <property type="entry name" value="Peptidase_S1_PA_chymotrypsin"/>
</dbReference>
<keyword evidence="1" id="KW-1015">Disulfide bond</keyword>
<sequence length="187" mass="20523">MDPFIIDGEHVKIERQPHAAFMGTSCLLDGEVSNWRCGASIITQNIVMTAAHCLKCCGNGIIKGILIHTGHENKDLGITSSGHKYAIHSGHDSESAVYDIALVLLKTQLKLSANCSRVALMKYPPYDEEAYVSGWGFVNEEKQIATNYLQEAREKIMTRKSCSQILRHTALNGIICSVNNHNGPVAL</sequence>
<protein>
    <recommendedName>
        <fullName evidence="2">Peptidase S1 domain-containing protein</fullName>
    </recommendedName>
</protein>
<dbReference type="PROSITE" id="PS50240">
    <property type="entry name" value="TRYPSIN_DOM"/>
    <property type="match status" value="1"/>
</dbReference>
<dbReference type="EnsemblMetazoa" id="XM_038010574.1">
    <property type="protein sequence ID" value="XP_037866502.1"/>
    <property type="gene ID" value="LOC110386022"/>
</dbReference>
<dbReference type="PANTHER" id="PTHR24252:SF7">
    <property type="entry name" value="HYALIN"/>
    <property type="match status" value="1"/>
</dbReference>
<dbReference type="InterPro" id="IPR018114">
    <property type="entry name" value="TRYPSIN_HIS"/>
</dbReference>
<dbReference type="SMART" id="SM00020">
    <property type="entry name" value="Tryp_SPc"/>
    <property type="match status" value="1"/>
</dbReference>
<evidence type="ECO:0000259" key="2">
    <source>
        <dbReference type="PROSITE" id="PS50240"/>
    </source>
</evidence>
<dbReference type="GO" id="GO:0006508">
    <property type="term" value="P:proteolysis"/>
    <property type="evidence" value="ECO:0007669"/>
    <property type="project" value="InterPro"/>
</dbReference>
<feature type="domain" description="Peptidase S1" evidence="2">
    <location>
        <begin position="5"/>
        <end position="187"/>
    </location>
</feature>
<dbReference type="AlphaFoldDB" id="A0A8R2LUD9"/>
<dbReference type="InterPro" id="IPR009003">
    <property type="entry name" value="Peptidase_S1_PA"/>
</dbReference>
<evidence type="ECO:0000313" key="4">
    <source>
        <dbReference type="Proteomes" id="UP000005204"/>
    </source>
</evidence>
<evidence type="ECO:0000256" key="1">
    <source>
        <dbReference type="ARBA" id="ARBA00023157"/>
    </source>
</evidence>
<evidence type="ECO:0000313" key="3">
    <source>
        <dbReference type="EnsemblMetazoa" id="XP_037866502.1"/>
    </source>
</evidence>
<dbReference type="KEGG" id="bmor:110386022"/>
<proteinExistence type="predicted"/>
<name>A0A8R2LUD9_BOMMO</name>
<reference evidence="4" key="1">
    <citation type="journal article" date="2008" name="Insect Biochem. Mol. Biol.">
        <title>The genome of a lepidopteran model insect, the silkworm Bombyx mori.</title>
        <authorList>
            <consortium name="International Silkworm Genome Consortium"/>
        </authorList>
    </citation>
    <scope>NUCLEOTIDE SEQUENCE [LARGE SCALE GENOMIC DNA]</scope>
    <source>
        <strain evidence="4">p50T</strain>
    </source>
</reference>
<dbReference type="GO" id="GO:0004252">
    <property type="term" value="F:serine-type endopeptidase activity"/>
    <property type="evidence" value="ECO:0007669"/>
    <property type="project" value="InterPro"/>
</dbReference>
<dbReference type="GeneID" id="110386022"/>
<keyword evidence="4" id="KW-1185">Reference proteome</keyword>
<dbReference type="Pfam" id="PF00089">
    <property type="entry name" value="Trypsin"/>
    <property type="match status" value="1"/>
</dbReference>
<organism evidence="3 4">
    <name type="scientific">Bombyx mori</name>
    <name type="common">Silk moth</name>
    <dbReference type="NCBI Taxonomy" id="7091"/>
    <lineage>
        <taxon>Eukaryota</taxon>
        <taxon>Metazoa</taxon>
        <taxon>Ecdysozoa</taxon>
        <taxon>Arthropoda</taxon>
        <taxon>Hexapoda</taxon>
        <taxon>Insecta</taxon>
        <taxon>Pterygota</taxon>
        <taxon>Neoptera</taxon>
        <taxon>Endopterygota</taxon>
        <taxon>Lepidoptera</taxon>
        <taxon>Glossata</taxon>
        <taxon>Ditrysia</taxon>
        <taxon>Bombycoidea</taxon>
        <taxon>Bombycidae</taxon>
        <taxon>Bombycinae</taxon>
        <taxon>Bombyx</taxon>
    </lineage>
</organism>
<accession>A0A8R2LUD9</accession>
<dbReference type="SUPFAM" id="SSF50494">
    <property type="entry name" value="Trypsin-like serine proteases"/>
    <property type="match status" value="1"/>
</dbReference>
<reference evidence="3" key="2">
    <citation type="submission" date="2022-06" db="UniProtKB">
        <authorList>
            <consortium name="EnsemblMetazoa"/>
        </authorList>
    </citation>
    <scope>IDENTIFICATION</scope>
    <source>
        <strain evidence="3">p50T (Dazao)</strain>
    </source>
</reference>
<dbReference type="Proteomes" id="UP000005204">
    <property type="component" value="Unassembled WGS sequence"/>
</dbReference>